<dbReference type="PROSITE" id="PS50883">
    <property type="entry name" value="EAL"/>
    <property type="match status" value="1"/>
</dbReference>
<dbReference type="SUPFAM" id="SSF55785">
    <property type="entry name" value="PYP-like sensor domain (PAS domain)"/>
    <property type="match status" value="1"/>
</dbReference>
<evidence type="ECO:0000256" key="1">
    <source>
        <dbReference type="PROSITE-ProRule" id="PRU00169"/>
    </source>
</evidence>
<dbReference type="InterPro" id="IPR011006">
    <property type="entry name" value="CheY-like_superfamily"/>
</dbReference>
<dbReference type="Proteomes" id="UP000199236">
    <property type="component" value="Unassembled WGS sequence"/>
</dbReference>
<feature type="domain" description="EAL" evidence="5">
    <location>
        <begin position="454"/>
        <end position="708"/>
    </location>
</feature>
<dbReference type="Pfam" id="PF00563">
    <property type="entry name" value="EAL"/>
    <property type="match status" value="1"/>
</dbReference>
<dbReference type="PROSITE" id="PS50110">
    <property type="entry name" value="RESPONSE_REGULATORY"/>
    <property type="match status" value="1"/>
</dbReference>
<dbReference type="Pfam" id="PF08448">
    <property type="entry name" value="PAS_4"/>
    <property type="match status" value="1"/>
</dbReference>
<dbReference type="NCBIfam" id="TIGR00254">
    <property type="entry name" value="GGDEF"/>
    <property type="match status" value="1"/>
</dbReference>
<dbReference type="CDD" id="cd01948">
    <property type="entry name" value="EAL"/>
    <property type="match status" value="1"/>
</dbReference>
<dbReference type="Gene3D" id="3.40.50.2300">
    <property type="match status" value="1"/>
</dbReference>
<evidence type="ECO:0000313" key="8">
    <source>
        <dbReference type="Proteomes" id="UP000199236"/>
    </source>
</evidence>
<keyword evidence="1" id="KW-0597">Phosphoprotein</keyword>
<dbReference type="InterPro" id="IPR029787">
    <property type="entry name" value="Nucleotide_cyclase"/>
</dbReference>
<keyword evidence="8" id="KW-1185">Reference proteome</keyword>
<dbReference type="InterPro" id="IPR052155">
    <property type="entry name" value="Biofilm_reg_signaling"/>
</dbReference>
<dbReference type="SUPFAM" id="SSF141868">
    <property type="entry name" value="EAL domain-like"/>
    <property type="match status" value="1"/>
</dbReference>
<dbReference type="InterPro" id="IPR043128">
    <property type="entry name" value="Rev_trsase/Diguanyl_cyclase"/>
</dbReference>
<proteinExistence type="predicted"/>
<dbReference type="InterPro" id="IPR000700">
    <property type="entry name" value="PAS-assoc_C"/>
</dbReference>
<dbReference type="AlphaFoldDB" id="A0A1I5BUP7"/>
<feature type="domain" description="Response regulatory" evidence="2">
    <location>
        <begin position="3"/>
        <end position="121"/>
    </location>
</feature>
<accession>A0A1I5BUP7</accession>
<dbReference type="SMART" id="SM00448">
    <property type="entry name" value="REC"/>
    <property type="match status" value="1"/>
</dbReference>
<evidence type="ECO:0000259" key="4">
    <source>
        <dbReference type="PROSITE" id="PS50113"/>
    </source>
</evidence>
<dbReference type="CDD" id="cd00130">
    <property type="entry name" value="PAS"/>
    <property type="match status" value="1"/>
</dbReference>
<dbReference type="Pfam" id="PF00072">
    <property type="entry name" value="Response_reg"/>
    <property type="match status" value="1"/>
</dbReference>
<protein>
    <submittedName>
        <fullName evidence="7">PAS domain S-box-containing protein/diguanylate cyclase (GGDEF) domain-containing protein</fullName>
    </submittedName>
</protein>
<dbReference type="Gene3D" id="3.30.450.20">
    <property type="entry name" value="PAS domain"/>
    <property type="match status" value="1"/>
</dbReference>
<dbReference type="InterPro" id="IPR035965">
    <property type="entry name" value="PAS-like_dom_sf"/>
</dbReference>
<dbReference type="NCBIfam" id="TIGR00229">
    <property type="entry name" value="sensory_box"/>
    <property type="match status" value="1"/>
</dbReference>
<feature type="domain" description="PAC" evidence="4">
    <location>
        <begin position="229"/>
        <end position="280"/>
    </location>
</feature>
<dbReference type="STRING" id="655353.SAMN04488056_1026"/>
<feature type="modified residue" description="4-aspartylphosphate" evidence="1">
    <location>
        <position position="54"/>
    </location>
</feature>
<dbReference type="PROSITE" id="PS50113">
    <property type="entry name" value="PAC"/>
    <property type="match status" value="1"/>
</dbReference>
<evidence type="ECO:0000259" key="2">
    <source>
        <dbReference type="PROSITE" id="PS50110"/>
    </source>
</evidence>
<reference evidence="7 8" key="1">
    <citation type="submission" date="2016-10" db="EMBL/GenBank/DDBJ databases">
        <authorList>
            <person name="de Groot N.N."/>
        </authorList>
    </citation>
    <scope>NUCLEOTIDE SEQUENCE [LARGE SCALE GENOMIC DNA]</scope>
    <source>
        <strain evidence="7 8">CGMCC 1.9157</strain>
    </source>
</reference>
<evidence type="ECO:0000259" key="6">
    <source>
        <dbReference type="PROSITE" id="PS50887"/>
    </source>
</evidence>
<dbReference type="OrthoDB" id="9814202at2"/>
<organism evidence="7 8">
    <name type="scientific">Cohaesibacter marisflavi</name>
    <dbReference type="NCBI Taxonomy" id="655353"/>
    <lineage>
        <taxon>Bacteria</taxon>
        <taxon>Pseudomonadati</taxon>
        <taxon>Pseudomonadota</taxon>
        <taxon>Alphaproteobacteria</taxon>
        <taxon>Hyphomicrobiales</taxon>
        <taxon>Cohaesibacteraceae</taxon>
    </lineage>
</organism>
<dbReference type="Gene3D" id="3.30.70.270">
    <property type="match status" value="1"/>
</dbReference>
<sequence>MALILIVDDQNTNRQIYAQIARRIEAEIEVVTCSGPIEALSWLAQNSPDLILTDFSMPGMQGDDFVGQIRSDRRLADVPVIVITVFEDRRLRLRALDAGATDLLISPVDHREFIARARNLLKMHRQSKVLSNRANSLLESLKKSESILAWTQRESESRLVNVINTLPVMVSATDLDGCYLFMNVNQANYLGLKVEQVVGRHRAEIFGSQVAERYDSIDQLVIASNHGIRSFEEEIVGADGNKRIFLTNKSPLVEGENVIGVVTSSQDITDRKAAETHLHHLAHHDTLTGLANRALLRDRVEREIGRCRRGDGRFALHLIDLDGFKQVNDVHGHATGDELLARVAEGLRIVAGKEDLVARLGGDEFAILQSNITSESQVEDMCKAAMEIMPGAIAGVQLSTPVTASVGISVHPEDGNSYEHLMRNADLAMYRTKAASGNGFSFFVSNMDARAREERRLDATLREALESNRFELLYQRQVDIKTGAIVGCEALLRMREADGTLVAPSEFLARAERNGMIMPINEWVIREACRQGARWREMGLPEFSVGVNLSPVQFQRQSVPLLVARILSETGLPAHLLDLELTESIVLHDRKQVALQLQQLRDLGVKISIDDFGTGCSSLSYVKHFPVDRLKIDQSFVHDLLENPSDAAIVRATINLGHSLGFEVIAEGVETEEVLRHLELEHCDKAQGYYFGKPQSAEKLQLAIQAQMPTKLVSLG</sequence>
<dbReference type="SUPFAM" id="SSF55073">
    <property type="entry name" value="Nucleotide cyclase"/>
    <property type="match status" value="1"/>
</dbReference>
<evidence type="ECO:0000259" key="5">
    <source>
        <dbReference type="PROSITE" id="PS50883"/>
    </source>
</evidence>
<evidence type="ECO:0000259" key="3">
    <source>
        <dbReference type="PROSITE" id="PS50112"/>
    </source>
</evidence>
<dbReference type="PROSITE" id="PS50887">
    <property type="entry name" value="GGDEF"/>
    <property type="match status" value="1"/>
</dbReference>
<dbReference type="InterPro" id="IPR000160">
    <property type="entry name" value="GGDEF_dom"/>
</dbReference>
<dbReference type="CDD" id="cd17551">
    <property type="entry name" value="REC_RpfG-like"/>
    <property type="match status" value="1"/>
</dbReference>
<dbReference type="PANTHER" id="PTHR44757:SF2">
    <property type="entry name" value="BIOFILM ARCHITECTURE MAINTENANCE PROTEIN MBAA"/>
    <property type="match status" value="1"/>
</dbReference>
<dbReference type="Pfam" id="PF00990">
    <property type="entry name" value="GGDEF"/>
    <property type="match status" value="1"/>
</dbReference>
<dbReference type="InterPro" id="IPR001633">
    <property type="entry name" value="EAL_dom"/>
</dbReference>
<feature type="domain" description="GGDEF" evidence="6">
    <location>
        <begin position="312"/>
        <end position="445"/>
    </location>
</feature>
<dbReference type="CDD" id="cd01949">
    <property type="entry name" value="GGDEF"/>
    <property type="match status" value="1"/>
</dbReference>
<dbReference type="GO" id="GO:0000160">
    <property type="term" value="P:phosphorelay signal transduction system"/>
    <property type="evidence" value="ECO:0007669"/>
    <property type="project" value="InterPro"/>
</dbReference>
<name>A0A1I5BUP7_9HYPH</name>
<evidence type="ECO:0000313" key="7">
    <source>
        <dbReference type="EMBL" id="SFN78509.1"/>
    </source>
</evidence>
<feature type="domain" description="PAS" evidence="3">
    <location>
        <begin position="155"/>
        <end position="225"/>
    </location>
</feature>
<dbReference type="InterPro" id="IPR035919">
    <property type="entry name" value="EAL_sf"/>
</dbReference>
<dbReference type="RefSeq" id="WP_090069017.1">
    <property type="nucleotide sequence ID" value="NZ_FOVR01000002.1"/>
</dbReference>
<dbReference type="Gene3D" id="3.20.20.450">
    <property type="entry name" value="EAL domain"/>
    <property type="match status" value="1"/>
</dbReference>
<dbReference type="InterPro" id="IPR001789">
    <property type="entry name" value="Sig_transdc_resp-reg_receiver"/>
</dbReference>
<dbReference type="InterPro" id="IPR013656">
    <property type="entry name" value="PAS_4"/>
</dbReference>
<dbReference type="SUPFAM" id="SSF52172">
    <property type="entry name" value="CheY-like"/>
    <property type="match status" value="1"/>
</dbReference>
<dbReference type="EMBL" id="FOVR01000002">
    <property type="protein sequence ID" value="SFN78509.1"/>
    <property type="molecule type" value="Genomic_DNA"/>
</dbReference>
<dbReference type="PANTHER" id="PTHR44757">
    <property type="entry name" value="DIGUANYLATE CYCLASE DGCP"/>
    <property type="match status" value="1"/>
</dbReference>
<dbReference type="SMART" id="SM00052">
    <property type="entry name" value="EAL"/>
    <property type="match status" value="1"/>
</dbReference>
<dbReference type="InterPro" id="IPR000014">
    <property type="entry name" value="PAS"/>
</dbReference>
<gene>
    <name evidence="7" type="ORF">SAMN04488056_1026</name>
</gene>
<dbReference type="SMART" id="SM00267">
    <property type="entry name" value="GGDEF"/>
    <property type="match status" value="1"/>
</dbReference>
<dbReference type="PROSITE" id="PS50112">
    <property type="entry name" value="PAS"/>
    <property type="match status" value="1"/>
</dbReference>